<evidence type="ECO:0000313" key="1">
    <source>
        <dbReference type="EMBL" id="KAH6935918.1"/>
    </source>
</evidence>
<dbReference type="EMBL" id="CM023483">
    <property type="protein sequence ID" value="KAH6935918.1"/>
    <property type="molecule type" value="Genomic_DNA"/>
</dbReference>
<evidence type="ECO:0000313" key="2">
    <source>
        <dbReference type="Proteomes" id="UP000821845"/>
    </source>
</evidence>
<reference evidence="1" key="1">
    <citation type="submission" date="2020-05" db="EMBL/GenBank/DDBJ databases">
        <title>Large-scale comparative analyses of tick genomes elucidate their genetic diversity and vector capacities.</title>
        <authorList>
            <person name="Jia N."/>
            <person name="Wang J."/>
            <person name="Shi W."/>
            <person name="Du L."/>
            <person name="Sun Y."/>
            <person name="Zhan W."/>
            <person name="Jiang J."/>
            <person name="Wang Q."/>
            <person name="Zhang B."/>
            <person name="Ji P."/>
            <person name="Sakyi L.B."/>
            <person name="Cui X."/>
            <person name="Yuan T."/>
            <person name="Jiang B."/>
            <person name="Yang W."/>
            <person name="Lam T.T.-Y."/>
            <person name="Chang Q."/>
            <person name="Ding S."/>
            <person name="Wang X."/>
            <person name="Zhu J."/>
            <person name="Ruan X."/>
            <person name="Zhao L."/>
            <person name="Wei J."/>
            <person name="Que T."/>
            <person name="Du C."/>
            <person name="Cheng J."/>
            <person name="Dai P."/>
            <person name="Han X."/>
            <person name="Huang E."/>
            <person name="Gao Y."/>
            <person name="Liu J."/>
            <person name="Shao H."/>
            <person name="Ye R."/>
            <person name="Li L."/>
            <person name="Wei W."/>
            <person name="Wang X."/>
            <person name="Wang C."/>
            <person name="Yang T."/>
            <person name="Huo Q."/>
            <person name="Li W."/>
            <person name="Guo W."/>
            <person name="Chen H."/>
            <person name="Zhou L."/>
            <person name="Ni X."/>
            <person name="Tian J."/>
            <person name="Zhou Y."/>
            <person name="Sheng Y."/>
            <person name="Liu T."/>
            <person name="Pan Y."/>
            <person name="Xia L."/>
            <person name="Li J."/>
            <person name="Zhao F."/>
            <person name="Cao W."/>
        </authorList>
    </citation>
    <scope>NUCLEOTIDE SEQUENCE</scope>
    <source>
        <strain evidence="1">Hyas-2018</strain>
    </source>
</reference>
<sequence length="421" mass="46564">MSAARRESCRARHLVRVDETTNGRCMPVHECLESLKDVGRLKFPMFCGVRGLLPIVCCPNKDPPPTRAPARGTPCTVGQSGQPGSCVPLDSCEPLQEQVRQKKFPSLCDLKDGVAYACCPRAQPQLSMTTVPPTRPPLDRAVKIAGLKYENGKCTSRRRCDVHVPRVYFARLSGRVAVFRDNVRVLNFWCGGTLILGRVVLSAAHCYYQTLHDTRYVVRIGGVSISDGSTEPFVERHVESVHVHPDYDERFHYNDVALLFLNRSALQYIKKPVACLPEPDTVPDVQHGTVLGWGHDDFGGRLQTVLQEARIPIVDNPSCERAYKKLDSFETKFPRGINGDFLCAGNITDGGVDACQQDSGGPLVTNSTRDGRNFFETIGIVSFGVGCGSAAFPGVYTRVSKYVDWIFNVMADVLPDRQIYV</sequence>
<proteinExistence type="predicted"/>
<protein>
    <submittedName>
        <fullName evidence="1">Uncharacterized protein</fullName>
    </submittedName>
</protein>
<dbReference type="Proteomes" id="UP000821845">
    <property type="component" value="Chromosome 3"/>
</dbReference>
<keyword evidence="2" id="KW-1185">Reference proteome</keyword>
<organism evidence="1 2">
    <name type="scientific">Hyalomma asiaticum</name>
    <name type="common">Tick</name>
    <dbReference type="NCBI Taxonomy" id="266040"/>
    <lineage>
        <taxon>Eukaryota</taxon>
        <taxon>Metazoa</taxon>
        <taxon>Ecdysozoa</taxon>
        <taxon>Arthropoda</taxon>
        <taxon>Chelicerata</taxon>
        <taxon>Arachnida</taxon>
        <taxon>Acari</taxon>
        <taxon>Parasitiformes</taxon>
        <taxon>Ixodida</taxon>
        <taxon>Ixodoidea</taxon>
        <taxon>Ixodidae</taxon>
        <taxon>Hyalomminae</taxon>
        <taxon>Hyalomma</taxon>
    </lineage>
</organism>
<comment type="caution">
    <text evidence="1">The sequence shown here is derived from an EMBL/GenBank/DDBJ whole genome shotgun (WGS) entry which is preliminary data.</text>
</comment>
<accession>A0ACB7SMH1</accession>
<gene>
    <name evidence="1" type="ORF">HPB50_011455</name>
</gene>
<name>A0ACB7SMH1_HYAAI</name>